<keyword evidence="2 3" id="KW-0808">Transferase</keyword>
<feature type="domain" description="Ketosynthase family 3 (KS3)" evidence="4">
    <location>
        <begin position="3"/>
        <end position="440"/>
    </location>
</feature>
<dbReference type="PANTHER" id="PTHR11712:SF336">
    <property type="entry name" value="3-OXOACYL-[ACYL-CARRIER-PROTEIN] SYNTHASE, MITOCHONDRIAL"/>
    <property type="match status" value="1"/>
</dbReference>
<organism evidence="5 6">
    <name type="scientific">Candidatus Magnetobacterium casense</name>
    <dbReference type="NCBI Taxonomy" id="1455061"/>
    <lineage>
        <taxon>Bacteria</taxon>
        <taxon>Pseudomonadati</taxon>
        <taxon>Nitrospirota</taxon>
        <taxon>Thermodesulfovibrionia</taxon>
        <taxon>Thermodesulfovibrionales</taxon>
        <taxon>Candidatus Magnetobacteriaceae</taxon>
        <taxon>Candidatus Magnetobacterium</taxon>
    </lineage>
</organism>
<gene>
    <name evidence="5" type="ORF">HWQ67_10180</name>
</gene>
<name>A0ABS6RZ86_9BACT</name>
<evidence type="ECO:0000259" key="4">
    <source>
        <dbReference type="PROSITE" id="PS52004"/>
    </source>
</evidence>
<keyword evidence="6" id="KW-1185">Reference proteome</keyword>
<sequence length="442" mass="47544">MSQRRVVVTGYGMVTPLGRNAQETFDNACQGASGIRAITSFDTSGLPTNIGGEIDTAWLAAIKETLCEAHVRYDGRLEKFATRSDILMLAATLEAVGMAGLQVQQQQPRRIGVSLGNHGQNPTIEDMMFLHRFYDGKGNWDVRALERTGGYPIFNFFKRKPDVASALIAAAFRFSGPNLAVASACAAGAQAIGEAVCLIREGRARVMIAGGAESCLDYTGFVGFVLIKALAQKYASPQKASRPFDRRRNGFVMSEGAGALVLEDFEHAMARSAHIYGEILGYGSSADAYRITDTHPKGEGAILAMRAALRDANLLEPDSTTPLPDAIDYINAHGTSTVQNDLTETLAIKQVFGSTAKDIPVSSNKSMLGHTIAAAGAIEAILSIMGINHSTLLPTINYEHPDPKCDLDYVPNQARHKQHRRVLSNSFGFGGQNACLCIGKFE</sequence>
<dbReference type="CDD" id="cd00834">
    <property type="entry name" value="KAS_I_II"/>
    <property type="match status" value="1"/>
</dbReference>
<dbReference type="InterPro" id="IPR014030">
    <property type="entry name" value="Ketoacyl_synth_N"/>
</dbReference>
<evidence type="ECO:0000256" key="2">
    <source>
        <dbReference type="ARBA" id="ARBA00022679"/>
    </source>
</evidence>
<dbReference type="SMART" id="SM00825">
    <property type="entry name" value="PKS_KS"/>
    <property type="match status" value="1"/>
</dbReference>
<accession>A0ABS6RZ86</accession>
<reference evidence="5 6" key="1">
    <citation type="journal article" date="2020" name="J Geophys Res Biogeosci">
        <title>Magnetotaxis as an Adaptation to Enable Bacterial Shuttling of Microbial Sulfur and Sulfur Cycling Across Aquatic Oxic#Anoxic Interfaces.</title>
        <authorList>
            <person name="Li J."/>
            <person name="Liu P."/>
            <person name="Wang J."/>
            <person name="Roberts A.P."/>
            <person name="Pan Y."/>
        </authorList>
    </citation>
    <scope>NUCLEOTIDE SEQUENCE [LARGE SCALE GENOMIC DNA]</scope>
    <source>
        <strain evidence="5 6">MYR-1_YQ</strain>
    </source>
</reference>
<dbReference type="InterPro" id="IPR020841">
    <property type="entry name" value="PKS_Beta-ketoAc_synthase_dom"/>
</dbReference>
<dbReference type="Pfam" id="PF02801">
    <property type="entry name" value="Ketoacyl-synt_C"/>
    <property type="match status" value="1"/>
</dbReference>
<dbReference type="Pfam" id="PF00109">
    <property type="entry name" value="ketoacyl-synt"/>
    <property type="match status" value="1"/>
</dbReference>
<proteinExistence type="inferred from homology"/>
<dbReference type="PROSITE" id="PS00606">
    <property type="entry name" value="KS3_1"/>
    <property type="match status" value="1"/>
</dbReference>
<dbReference type="Proteomes" id="UP001196980">
    <property type="component" value="Unassembled WGS sequence"/>
</dbReference>
<dbReference type="InterPro" id="IPR018201">
    <property type="entry name" value="Ketoacyl_synth_AS"/>
</dbReference>
<comment type="caution">
    <text evidence="5">The sequence shown here is derived from an EMBL/GenBank/DDBJ whole genome shotgun (WGS) entry which is preliminary data.</text>
</comment>
<dbReference type="PANTHER" id="PTHR11712">
    <property type="entry name" value="POLYKETIDE SYNTHASE-RELATED"/>
    <property type="match status" value="1"/>
</dbReference>
<evidence type="ECO:0000256" key="3">
    <source>
        <dbReference type="RuleBase" id="RU003694"/>
    </source>
</evidence>
<dbReference type="EMBL" id="JABXWD010000173">
    <property type="protein sequence ID" value="MBV6341953.1"/>
    <property type="molecule type" value="Genomic_DNA"/>
</dbReference>
<dbReference type="NCBIfam" id="NF005589">
    <property type="entry name" value="PRK07314.1"/>
    <property type="match status" value="1"/>
</dbReference>
<dbReference type="InterPro" id="IPR014031">
    <property type="entry name" value="Ketoacyl_synth_C"/>
</dbReference>
<evidence type="ECO:0000256" key="1">
    <source>
        <dbReference type="ARBA" id="ARBA00008467"/>
    </source>
</evidence>
<dbReference type="InterPro" id="IPR000794">
    <property type="entry name" value="Beta-ketoacyl_synthase"/>
</dbReference>
<protein>
    <submittedName>
        <fullName evidence="5">Beta-ketoacyl-[acyl-carrier-protein] synthase family protein</fullName>
    </submittedName>
</protein>
<dbReference type="PROSITE" id="PS52004">
    <property type="entry name" value="KS3_2"/>
    <property type="match status" value="1"/>
</dbReference>
<evidence type="ECO:0000313" key="5">
    <source>
        <dbReference type="EMBL" id="MBV6341953.1"/>
    </source>
</evidence>
<comment type="similarity">
    <text evidence="1 3">Belongs to the thiolase-like superfamily. Beta-ketoacyl-ACP synthases family.</text>
</comment>
<dbReference type="RefSeq" id="WP_218252583.1">
    <property type="nucleotide sequence ID" value="NZ_JABXWD010000173.1"/>
</dbReference>
<evidence type="ECO:0000313" key="6">
    <source>
        <dbReference type="Proteomes" id="UP001196980"/>
    </source>
</evidence>